<evidence type="ECO:0000313" key="2">
    <source>
        <dbReference type="Proteomes" id="UP001194714"/>
    </source>
</evidence>
<sequence>MSKDATVDASKMNLYYFSGLGYNTQAESDLKALKKDQAALQELLSKISGDVSTEEKVAQIAKMIVIVLWLQEASKYKSESGPVALDDLQGRINELFESRNEYWKSNQAIHEWGNK</sequence>
<dbReference type="RefSeq" id="WP_194848116.1">
    <property type="nucleotide sequence ID" value="NZ_JAAEJV010000042.1"/>
</dbReference>
<protein>
    <submittedName>
        <fullName evidence="1">Uncharacterized protein</fullName>
    </submittedName>
</protein>
<keyword evidence="2" id="KW-1185">Reference proteome</keyword>
<gene>
    <name evidence="1" type="ORF">NEPTK9_001327</name>
</gene>
<dbReference type="EMBL" id="JAAEJV010000042">
    <property type="protein sequence ID" value="MBF5059808.1"/>
    <property type="molecule type" value="Genomic_DNA"/>
</dbReference>
<accession>A0ABS0B090</accession>
<organism evidence="1 2">
    <name type="scientific">Candidatus Neptunichlamydia vexilliferae</name>
    <dbReference type="NCBI Taxonomy" id="1651774"/>
    <lineage>
        <taxon>Bacteria</taxon>
        <taxon>Pseudomonadati</taxon>
        <taxon>Chlamydiota</taxon>
        <taxon>Chlamydiia</taxon>
        <taxon>Parachlamydiales</taxon>
        <taxon>Simkaniaceae</taxon>
        <taxon>Candidatus Neptunichlamydia</taxon>
    </lineage>
</organism>
<comment type="caution">
    <text evidence="1">The sequence shown here is derived from an EMBL/GenBank/DDBJ whole genome shotgun (WGS) entry which is preliminary data.</text>
</comment>
<evidence type="ECO:0000313" key="1">
    <source>
        <dbReference type="EMBL" id="MBF5059808.1"/>
    </source>
</evidence>
<reference evidence="1 2" key="1">
    <citation type="submission" date="2020-01" db="EMBL/GenBank/DDBJ databases">
        <title>Draft genome sequence of Cand. Neptunochlamydia vexilliferae K9.</title>
        <authorList>
            <person name="Schulz F."/>
            <person name="Koestlbacher S."/>
            <person name="Wascher F."/>
            <person name="Pizzetti I."/>
            <person name="Horn M."/>
        </authorList>
    </citation>
    <scope>NUCLEOTIDE SEQUENCE [LARGE SCALE GENOMIC DNA]</scope>
    <source>
        <strain evidence="1 2">K9</strain>
    </source>
</reference>
<dbReference type="Proteomes" id="UP001194714">
    <property type="component" value="Unassembled WGS sequence"/>
</dbReference>
<name>A0ABS0B090_9BACT</name>
<proteinExistence type="predicted"/>